<protein>
    <submittedName>
        <fullName evidence="2">Uncharacterized protein</fullName>
    </submittedName>
</protein>
<sequence>MLAILPLIFAAHLVAAAPPQGGLVARQTSCDTQCAAWNDIKNADEDDSVFCTSQVVGDYVACANCDVAAGLVTQKDAQGIMDTYFSTCKSEGFPVTGATITGKTNSGGRLSTAPVALVALLSVGLFWNLC</sequence>
<organism evidence="2 3">
    <name type="scientific">Mycena rosella</name>
    <name type="common">Pink bonnet</name>
    <name type="synonym">Agaricus rosellus</name>
    <dbReference type="NCBI Taxonomy" id="1033263"/>
    <lineage>
        <taxon>Eukaryota</taxon>
        <taxon>Fungi</taxon>
        <taxon>Dikarya</taxon>
        <taxon>Basidiomycota</taxon>
        <taxon>Agaricomycotina</taxon>
        <taxon>Agaricomycetes</taxon>
        <taxon>Agaricomycetidae</taxon>
        <taxon>Agaricales</taxon>
        <taxon>Marasmiineae</taxon>
        <taxon>Mycenaceae</taxon>
        <taxon>Mycena</taxon>
    </lineage>
</organism>
<keyword evidence="3" id="KW-1185">Reference proteome</keyword>
<evidence type="ECO:0000256" key="1">
    <source>
        <dbReference type="SAM" id="SignalP"/>
    </source>
</evidence>
<gene>
    <name evidence="2" type="ORF">B0H17DRAFT_1212912</name>
</gene>
<reference evidence="2" key="1">
    <citation type="submission" date="2023-03" db="EMBL/GenBank/DDBJ databases">
        <title>Massive genome expansion in bonnet fungi (Mycena s.s.) driven by repeated elements and novel gene families across ecological guilds.</title>
        <authorList>
            <consortium name="Lawrence Berkeley National Laboratory"/>
            <person name="Harder C.B."/>
            <person name="Miyauchi S."/>
            <person name="Viragh M."/>
            <person name="Kuo A."/>
            <person name="Thoen E."/>
            <person name="Andreopoulos B."/>
            <person name="Lu D."/>
            <person name="Skrede I."/>
            <person name="Drula E."/>
            <person name="Henrissat B."/>
            <person name="Morin E."/>
            <person name="Kohler A."/>
            <person name="Barry K."/>
            <person name="LaButti K."/>
            <person name="Morin E."/>
            <person name="Salamov A."/>
            <person name="Lipzen A."/>
            <person name="Mereny Z."/>
            <person name="Hegedus B."/>
            <person name="Baldrian P."/>
            <person name="Stursova M."/>
            <person name="Weitz H."/>
            <person name="Taylor A."/>
            <person name="Grigoriev I.V."/>
            <person name="Nagy L.G."/>
            <person name="Martin F."/>
            <person name="Kauserud H."/>
        </authorList>
    </citation>
    <scope>NUCLEOTIDE SEQUENCE</scope>
    <source>
        <strain evidence="2">CBHHK067</strain>
    </source>
</reference>
<dbReference type="Proteomes" id="UP001221757">
    <property type="component" value="Unassembled WGS sequence"/>
</dbReference>
<proteinExistence type="predicted"/>
<dbReference type="AlphaFoldDB" id="A0AAD7G1Y2"/>
<accession>A0AAD7G1Y2</accession>
<name>A0AAD7G1Y2_MYCRO</name>
<evidence type="ECO:0000313" key="2">
    <source>
        <dbReference type="EMBL" id="KAJ7659460.1"/>
    </source>
</evidence>
<evidence type="ECO:0000313" key="3">
    <source>
        <dbReference type="Proteomes" id="UP001221757"/>
    </source>
</evidence>
<feature type="chain" id="PRO_5042184566" evidence="1">
    <location>
        <begin position="17"/>
        <end position="130"/>
    </location>
</feature>
<dbReference type="EMBL" id="JARKIE010000270">
    <property type="protein sequence ID" value="KAJ7659460.1"/>
    <property type="molecule type" value="Genomic_DNA"/>
</dbReference>
<keyword evidence="1" id="KW-0732">Signal</keyword>
<comment type="caution">
    <text evidence="2">The sequence shown here is derived from an EMBL/GenBank/DDBJ whole genome shotgun (WGS) entry which is preliminary data.</text>
</comment>
<feature type="signal peptide" evidence="1">
    <location>
        <begin position="1"/>
        <end position="16"/>
    </location>
</feature>